<dbReference type="Pfam" id="PF08522">
    <property type="entry name" value="BT_3987-like_N"/>
    <property type="match status" value="1"/>
</dbReference>
<feature type="signal peptide" evidence="1">
    <location>
        <begin position="1"/>
        <end position="22"/>
    </location>
</feature>
<keyword evidence="5" id="KW-1185">Reference proteome</keyword>
<proteinExistence type="predicted"/>
<evidence type="ECO:0000313" key="4">
    <source>
        <dbReference type="EMBL" id="TKC12422.1"/>
    </source>
</evidence>
<dbReference type="AlphaFoldDB" id="A0A4V5P075"/>
<protein>
    <submittedName>
        <fullName evidence="4">DUF1735 domain-containing protein</fullName>
    </submittedName>
</protein>
<gene>
    <name evidence="4" type="ORF">FA048_02050</name>
</gene>
<dbReference type="Gene3D" id="2.60.40.1740">
    <property type="entry name" value="hypothetical protein (bacova_03559)"/>
    <property type="match status" value="1"/>
</dbReference>
<dbReference type="OrthoDB" id="740324at2"/>
<dbReference type="InterPro" id="IPR025371">
    <property type="entry name" value="BT_3044-like_C"/>
</dbReference>
<sequence length="312" mass="33217">MKKIFNRTLAMLVAVTALTSCLKDDSTVLDPDKSVGNVIEFANPKDISVHGSTTAAYIFSYDNVPTPTNQTISVSYSGPEAVAPKDIEVEIGLGPQSVITQYNTEQNGSMIMMPSDKYVINATKVVIPKGKRTASFTISFKTSTFVVGDLYALPLQIKSASHGIISGNFSNIILNVIPKNLWDGIYSVEAGTITRYTNPTTPANDALSGSMAGNPDVTLQTKTANSVTVVGLNWANKGGGVGGVDPITMTINANNTLSFSSGVTTTLLKETTGRTNTYDPATKTFTINFDWNPAGAKREVVGLVLKYKASRP</sequence>
<evidence type="ECO:0000256" key="1">
    <source>
        <dbReference type="SAM" id="SignalP"/>
    </source>
</evidence>
<evidence type="ECO:0000259" key="2">
    <source>
        <dbReference type="Pfam" id="PF08522"/>
    </source>
</evidence>
<comment type="caution">
    <text evidence="4">The sequence shown here is derived from an EMBL/GenBank/DDBJ whole genome shotgun (WGS) entry which is preliminary data.</text>
</comment>
<feature type="domain" description="BT-3987-like N-terminal" evidence="2">
    <location>
        <begin position="56"/>
        <end position="161"/>
    </location>
</feature>
<organism evidence="4 5">
    <name type="scientific">Pedobacter polaris</name>
    <dbReference type="NCBI Taxonomy" id="2571273"/>
    <lineage>
        <taxon>Bacteria</taxon>
        <taxon>Pseudomonadati</taxon>
        <taxon>Bacteroidota</taxon>
        <taxon>Sphingobacteriia</taxon>
        <taxon>Sphingobacteriales</taxon>
        <taxon>Sphingobacteriaceae</taxon>
        <taxon>Pedobacter</taxon>
    </lineage>
</organism>
<keyword evidence="1" id="KW-0732">Signal</keyword>
<evidence type="ECO:0000313" key="5">
    <source>
        <dbReference type="Proteomes" id="UP000309488"/>
    </source>
</evidence>
<dbReference type="Pfam" id="PF14274">
    <property type="entry name" value="BT_3044-like_C"/>
    <property type="match status" value="1"/>
</dbReference>
<dbReference type="Proteomes" id="UP000309488">
    <property type="component" value="Unassembled WGS sequence"/>
</dbReference>
<dbReference type="PROSITE" id="PS51257">
    <property type="entry name" value="PROKAR_LIPOPROTEIN"/>
    <property type="match status" value="1"/>
</dbReference>
<dbReference type="RefSeq" id="WP_136838453.1">
    <property type="nucleotide sequence ID" value="NZ_SWBR01000001.1"/>
</dbReference>
<feature type="domain" description="BT-3044-like C-terminal" evidence="3">
    <location>
        <begin position="171"/>
        <end position="297"/>
    </location>
</feature>
<accession>A0A4V5P075</accession>
<dbReference type="EMBL" id="SWBR01000001">
    <property type="protein sequence ID" value="TKC12422.1"/>
    <property type="molecule type" value="Genomic_DNA"/>
</dbReference>
<dbReference type="InterPro" id="IPR013728">
    <property type="entry name" value="BT_3987-like_N"/>
</dbReference>
<evidence type="ECO:0000259" key="3">
    <source>
        <dbReference type="Pfam" id="PF14274"/>
    </source>
</evidence>
<name>A0A4V5P075_9SPHI</name>
<reference evidence="4 5" key="1">
    <citation type="submission" date="2019-04" db="EMBL/GenBank/DDBJ databases">
        <title>Pedobacter sp. RP-3-22 sp. nov., isolated from Arctic soil.</title>
        <authorList>
            <person name="Dahal R.H."/>
            <person name="Kim D.-U."/>
        </authorList>
    </citation>
    <scope>NUCLEOTIDE SEQUENCE [LARGE SCALE GENOMIC DNA]</scope>
    <source>
        <strain evidence="4 5">RP-3-22</strain>
    </source>
</reference>
<feature type="chain" id="PRO_5020184282" evidence="1">
    <location>
        <begin position="23"/>
        <end position="312"/>
    </location>
</feature>